<protein>
    <submittedName>
        <fullName evidence="1">Uncharacterized protein</fullName>
    </submittedName>
</protein>
<gene>
    <name evidence="1" type="ORF">L207DRAFT_538387</name>
</gene>
<keyword evidence="2" id="KW-1185">Reference proteome</keyword>
<proteinExistence type="predicted"/>
<evidence type="ECO:0000313" key="1">
    <source>
        <dbReference type="EMBL" id="PMD29931.1"/>
    </source>
</evidence>
<dbReference type="AlphaFoldDB" id="A0A2J6QUJ4"/>
<dbReference type="OrthoDB" id="3558189at2759"/>
<dbReference type="STRING" id="1149755.A0A2J6QUJ4"/>
<dbReference type="EMBL" id="KZ613970">
    <property type="protein sequence ID" value="PMD29931.1"/>
    <property type="molecule type" value="Genomic_DNA"/>
</dbReference>
<accession>A0A2J6QUJ4</accession>
<dbReference type="Proteomes" id="UP000235786">
    <property type="component" value="Unassembled WGS sequence"/>
</dbReference>
<reference evidence="1 2" key="1">
    <citation type="submission" date="2016-04" db="EMBL/GenBank/DDBJ databases">
        <title>A degradative enzymes factory behind the ericoid mycorrhizal symbiosis.</title>
        <authorList>
            <consortium name="DOE Joint Genome Institute"/>
            <person name="Martino E."/>
            <person name="Morin E."/>
            <person name="Grelet G."/>
            <person name="Kuo A."/>
            <person name="Kohler A."/>
            <person name="Daghino S."/>
            <person name="Barry K."/>
            <person name="Choi C."/>
            <person name="Cichocki N."/>
            <person name="Clum A."/>
            <person name="Copeland A."/>
            <person name="Hainaut M."/>
            <person name="Haridas S."/>
            <person name="Labutti K."/>
            <person name="Lindquist E."/>
            <person name="Lipzen A."/>
            <person name="Khouja H.-R."/>
            <person name="Murat C."/>
            <person name="Ohm R."/>
            <person name="Olson A."/>
            <person name="Spatafora J."/>
            <person name="Veneault-Fourrey C."/>
            <person name="Henrissat B."/>
            <person name="Grigoriev I."/>
            <person name="Martin F."/>
            <person name="Perotto S."/>
        </authorList>
    </citation>
    <scope>NUCLEOTIDE SEQUENCE [LARGE SCALE GENOMIC DNA]</scope>
    <source>
        <strain evidence="1 2">F</strain>
    </source>
</reference>
<evidence type="ECO:0000313" key="2">
    <source>
        <dbReference type="Proteomes" id="UP000235786"/>
    </source>
</evidence>
<name>A0A2J6QUJ4_HYAVF</name>
<sequence>MATETPNASSLFTFEPSDIRLKVTYKGEAITAHVSSSAMWFASPVWKKFIFPPWKTIAASSQAVDTKYDHIAKKSKIPGCDRKDSNVNLPVEEVDFKDDNGEALLILLRIAHLRFQDNPATPFPMRPSFR</sequence>
<organism evidence="1 2">
    <name type="scientific">Hyaloscypha variabilis (strain UAMH 11265 / GT02V1 / F)</name>
    <name type="common">Meliniomyces variabilis</name>
    <dbReference type="NCBI Taxonomy" id="1149755"/>
    <lineage>
        <taxon>Eukaryota</taxon>
        <taxon>Fungi</taxon>
        <taxon>Dikarya</taxon>
        <taxon>Ascomycota</taxon>
        <taxon>Pezizomycotina</taxon>
        <taxon>Leotiomycetes</taxon>
        <taxon>Helotiales</taxon>
        <taxon>Hyaloscyphaceae</taxon>
        <taxon>Hyaloscypha</taxon>
        <taxon>Hyaloscypha variabilis</taxon>
    </lineage>
</organism>